<evidence type="ECO:0000313" key="9">
    <source>
        <dbReference type="Proteomes" id="UP000013085"/>
    </source>
</evidence>
<protein>
    <recommendedName>
        <fullName evidence="7">ABC transporter domain-containing protein</fullName>
    </recommendedName>
</protein>
<dbReference type="NCBIfam" id="NF008653">
    <property type="entry name" value="PRK11650.1"/>
    <property type="match status" value="1"/>
</dbReference>
<dbReference type="InterPro" id="IPR047641">
    <property type="entry name" value="ABC_transpr_MalK/UgpC-like"/>
</dbReference>
<keyword evidence="4" id="KW-0067">ATP-binding</keyword>
<evidence type="ECO:0000256" key="5">
    <source>
        <dbReference type="ARBA" id="ARBA00022967"/>
    </source>
</evidence>
<evidence type="ECO:0000256" key="1">
    <source>
        <dbReference type="ARBA" id="ARBA00022448"/>
    </source>
</evidence>
<dbReference type="EMBL" id="AGYR01000042">
    <property type="protein sequence ID" value="ENZ11558.1"/>
    <property type="molecule type" value="Genomic_DNA"/>
</dbReference>
<keyword evidence="3" id="KW-0547">Nucleotide-binding</keyword>
<name>A0A0E2HJT2_9FIRM</name>
<dbReference type="Pfam" id="PF00005">
    <property type="entry name" value="ABC_tran"/>
    <property type="match status" value="1"/>
</dbReference>
<dbReference type="InterPro" id="IPR040582">
    <property type="entry name" value="OB_MalK-like"/>
</dbReference>
<dbReference type="PATRIC" id="fig|999408.3.peg.4177"/>
<evidence type="ECO:0000256" key="4">
    <source>
        <dbReference type="ARBA" id="ARBA00022840"/>
    </source>
</evidence>
<dbReference type="Proteomes" id="UP000013085">
    <property type="component" value="Unassembled WGS sequence"/>
</dbReference>
<evidence type="ECO:0000256" key="3">
    <source>
        <dbReference type="ARBA" id="ARBA00022741"/>
    </source>
</evidence>
<evidence type="ECO:0000313" key="8">
    <source>
        <dbReference type="EMBL" id="ENZ11558.1"/>
    </source>
</evidence>
<dbReference type="Gene3D" id="2.40.50.100">
    <property type="match status" value="1"/>
</dbReference>
<dbReference type="InterPro" id="IPR027417">
    <property type="entry name" value="P-loop_NTPase"/>
</dbReference>
<dbReference type="RefSeq" id="WP_002593892.1">
    <property type="nucleotide sequence ID" value="NZ_KB850981.1"/>
</dbReference>
<dbReference type="Gene3D" id="3.40.50.300">
    <property type="entry name" value="P-loop containing nucleotide triphosphate hydrolases"/>
    <property type="match status" value="1"/>
</dbReference>
<dbReference type="PROSITE" id="PS00211">
    <property type="entry name" value="ABC_TRANSPORTER_1"/>
    <property type="match status" value="1"/>
</dbReference>
<evidence type="ECO:0000259" key="7">
    <source>
        <dbReference type="PROSITE" id="PS50893"/>
    </source>
</evidence>
<keyword evidence="5" id="KW-1278">Translocase</keyword>
<dbReference type="GO" id="GO:0016887">
    <property type="term" value="F:ATP hydrolysis activity"/>
    <property type="evidence" value="ECO:0007669"/>
    <property type="project" value="InterPro"/>
</dbReference>
<dbReference type="CDD" id="cd03301">
    <property type="entry name" value="ABC_MalK_N"/>
    <property type="match status" value="1"/>
</dbReference>
<accession>A0A0E2HJT2</accession>
<dbReference type="InterPro" id="IPR008995">
    <property type="entry name" value="Mo/tungstate-bd_C_term_dom"/>
</dbReference>
<dbReference type="InterPro" id="IPR003439">
    <property type="entry name" value="ABC_transporter-like_ATP-bd"/>
</dbReference>
<sequence length="371" mass="41152">MEQVMEKESPAGELQIHNVNKWYPGKVHAVIDMNMEINQGEFIVFVGPSGCGKTTLLRMIAGLETISGGEVIMDGRVVNKVPPKNRDIAMVFQNYALYPNMKVKDNIAFPLKMRHTGKQETKSRVAEVARKLELDTLLERKPGALSGGQRQRVALARSMVRKPKLFLMDEPLANLDARLRTEMRREIITLQRELGVTTIYVTHDQTEAMTMGTRIAVINEGVLQQFGTPQEVYRHPANLFVAGFIGSPNMNLWDTEPVAEQGHCYLTLGHARIPMDKRNLPPDSLKGGIKAGIRPEHIMPAASGEPGAIQMKINILENTGREMAIFLTAPGMPELTMITGANFSGQPGQSVSVRLLSEKIHLFHKETGQAL</sequence>
<dbReference type="SMART" id="SM00382">
    <property type="entry name" value="AAA"/>
    <property type="match status" value="1"/>
</dbReference>
<dbReference type="PANTHER" id="PTHR43875:SF15">
    <property type="entry name" value="TREHALOSE IMPORT ATP-BINDING PROTEIN SUGC"/>
    <property type="match status" value="1"/>
</dbReference>
<evidence type="ECO:0000256" key="6">
    <source>
        <dbReference type="ARBA" id="ARBA00023136"/>
    </source>
</evidence>
<dbReference type="FunFam" id="3.40.50.300:FF:000042">
    <property type="entry name" value="Maltose/maltodextrin ABC transporter, ATP-binding protein"/>
    <property type="match status" value="1"/>
</dbReference>
<dbReference type="PROSITE" id="PS50893">
    <property type="entry name" value="ABC_TRANSPORTER_2"/>
    <property type="match status" value="1"/>
</dbReference>
<dbReference type="GO" id="GO:0055052">
    <property type="term" value="C:ATP-binding cassette (ABC) transporter complex, substrate-binding subunit-containing"/>
    <property type="evidence" value="ECO:0007669"/>
    <property type="project" value="TreeGrafter"/>
</dbReference>
<dbReference type="GO" id="GO:0008643">
    <property type="term" value="P:carbohydrate transport"/>
    <property type="evidence" value="ECO:0007669"/>
    <property type="project" value="InterPro"/>
</dbReference>
<dbReference type="InterPro" id="IPR012340">
    <property type="entry name" value="NA-bd_OB-fold"/>
</dbReference>
<dbReference type="InterPro" id="IPR017871">
    <property type="entry name" value="ABC_transporter-like_CS"/>
</dbReference>
<dbReference type="InterPro" id="IPR003593">
    <property type="entry name" value="AAA+_ATPase"/>
</dbReference>
<dbReference type="AlphaFoldDB" id="A0A0E2HJT2"/>
<dbReference type="Pfam" id="PF17912">
    <property type="entry name" value="OB_MalK"/>
    <property type="match status" value="1"/>
</dbReference>
<dbReference type="PANTHER" id="PTHR43875">
    <property type="entry name" value="MALTODEXTRIN IMPORT ATP-BINDING PROTEIN MSMX"/>
    <property type="match status" value="1"/>
</dbReference>
<keyword evidence="1" id="KW-0813">Transport</keyword>
<comment type="caution">
    <text evidence="8">The sequence shown here is derived from an EMBL/GenBank/DDBJ whole genome shotgun (WGS) entry which is preliminary data.</text>
</comment>
<dbReference type="GO" id="GO:0140359">
    <property type="term" value="F:ABC-type transporter activity"/>
    <property type="evidence" value="ECO:0007669"/>
    <property type="project" value="InterPro"/>
</dbReference>
<feature type="domain" description="ABC transporter" evidence="7">
    <location>
        <begin position="14"/>
        <end position="245"/>
    </location>
</feature>
<organism evidence="8 9">
    <name type="scientific">[Clostridium] clostridioforme 90A8</name>
    <dbReference type="NCBI Taxonomy" id="999408"/>
    <lineage>
        <taxon>Bacteria</taxon>
        <taxon>Bacillati</taxon>
        <taxon>Bacillota</taxon>
        <taxon>Clostridia</taxon>
        <taxon>Lachnospirales</taxon>
        <taxon>Lachnospiraceae</taxon>
        <taxon>Enterocloster</taxon>
    </lineage>
</organism>
<dbReference type="SUPFAM" id="SSF52540">
    <property type="entry name" value="P-loop containing nucleoside triphosphate hydrolases"/>
    <property type="match status" value="1"/>
</dbReference>
<reference evidence="8 9" key="1">
    <citation type="submission" date="2013-01" db="EMBL/GenBank/DDBJ databases">
        <title>The Genome Sequence of Clostridium clostridioforme 90A8.</title>
        <authorList>
            <consortium name="The Broad Institute Genome Sequencing Platform"/>
            <person name="Earl A."/>
            <person name="Ward D."/>
            <person name="Feldgarden M."/>
            <person name="Gevers D."/>
            <person name="Courvalin P."/>
            <person name="Lambert T."/>
            <person name="Walker B."/>
            <person name="Young S.K."/>
            <person name="Zeng Q."/>
            <person name="Gargeya S."/>
            <person name="Fitzgerald M."/>
            <person name="Haas B."/>
            <person name="Abouelleil A."/>
            <person name="Alvarado L."/>
            <person name="Arachchi H.M."/>
            <person name="Berlin A.M."/>
            <person name="Chapman S.B."/>
            <person name="Dewar J."/>
            <person name="Goldberg J."/>
            <person name="Griggs A."/>
            <person name="Gujja S."/>
            <person name="Hansen M."/>
            <person name="Howarth C."/>
            <person name="Imamovic A."/>
            <person name="Larimer J."/>
            <person name="McCowan C."/>
            <person name="Murphy C."/>
            <person name="Neiman D."/>
            <person name="Pearson M."/>
            <person name="Priest M."/>
            <person name="Roberts A."/>
            <person name="Saif S."/>
            <person name="Shea T."/>
            <person name="Sisk P."/>
            <person name="Sykes S."/>
            <person name="Wortman J."/>
            <person name="Nusbaum C."/>
            <person name="Birren B."/>
        </authorList>
    </citation>
    <scope>NUCLEOTIDE SEQUENCE [LARGE SCALE GENOMIC DNA]</scope>
    <source>
        <strain evidence="8 9">90A8</strain>
    </source>
</reference>
<gene>
    <name evidence="8" type="ORF">HMPREF1090_03913</name>
</gene>
<dbReference type="GO" id="GO:0005524">
    <property type="term" value="F:ATP binding"/>
    <property type="evidence" value="ECO:0007669"/>
    <property type="project" value="UniProtKB-KW"/>
</dbReference>
<proteinExistence type="predicted"/>
<evidence type="ECO:0000256" key="2">
    <source>
        <dbReference type="ARBA" id="ARBA00022475"/>
    </source>
</evidence>
<keyword evidence="2" id="KW-1003">Cell membrane</keyword>
<dbReference type="Gene3D" id="2.40.50.140">
    <property type="entry name" value="Nucleic acid-binding proteins"/>
    <property type="match status" value="1"/>
</dbReference>
<dbReference type="SUPFAM" id="SSF50331">
    <property type="entry name" value="MOP-like"/>
    <property type="match status" value="1"/>
</dbReference>
<dbReference type="InterPro" id="IPR015855">
    <property type="entry name" value="ABC_transpr_MalK-like"/>
</dbReference>
<dbReference type="HOGENOM" id="CLU_000604_1_1_9"/>
<keyword evidence="6" id="KW-0472">Membrane</keyword>